<comment type="similarity">
    <text evidence="2">Belongs to the nicotinamide ribonucleoside (NR) uptake permease (TC 4.B.1) family.</text>
</comment>
<reference evidence="9 10" key="1">
    <citation type="submission" date="2019-05" db="EMBL/GenBank/DDBJ databases">
        <authorList>
            <person name="Lee S.D."/>
        </authorList>
    </citation>
    <scope>NUCLEOTIDE SEQUENCE [LARGE SCALE GENOMIC DNA]</scope>
    <source>
        <strain evidence="9 10">C5-26</strain>
    </source>
</reference>
<evidence type="ECO:0000256" key="4">
    <source>
        <dbReference type="ARBA" id="ARBA00022475"/>
    </source>
</evidence>
<reference evidence="9 10" key="2">
    <citation type="submission" date="2019-08" db="EMBL/GenBank/DDBJ databases">
        <title>Jejuicoccus antrihumi gen. nov., sp. nov., a new member of the family Dermacoccaceae isolated from a cave.</title>
        <authorList>
            <person name="Schumann P."/>
            <person name="Kim I.S."/>
        </authorList>
    </citation>
    <scope>NUCLEOTIDE SEQUENCE [LARGE SCALE GENOMIC DNA]</scope>
    <source>
        <strain evidence="9 10">C5-26</strain>
    </source>
</reference>
<feature type="transmembrane region" description="Helical" evidence="8">
    <location>
        <begin position="174"/>
        <end position="191"/>
    </location>
</feature>
<evidence type="ECO:0000256" key="5">
    <source>
        <dbReference type="ARBA" id="ARBA00022692"/>
    </source>
</evidence>
<evidence type="ECO:0000313" key="10">
    <source>
        <dbReference type="Proteomes" id="UP000320244"/>
    </source>
</evidence>
<keyword evidence="6 8" id="KW-1133">Transmembrane helix</keyword>
<dbReference type="EMBL" id="VCQV01000024">
    <property type="protein sequence ID" value="TWP34829.1"/>
    <property type="molecule type" value="Genomic_DNA"/>
</dbReference>
<keyword evidence="3" id="KW-0813">Transport</keyword>
<keyword evidence="5 8" id="KW-0812">Transmembrane</keyword>
<keyword evidence="7 8" id="KW-0472">Membrane</keyword>
<feature type="transmembrane region" description="Helical" evidence="8">
    <location>
        <begin position="76"/>
        <end position="93"/>
    </location>
</feature>
<keyword evidence="4" id="KW-1003">Cell membrane</keyword>
<dbReference type="AlphaFoldDB" id="A0A563DXH3"/>
<proteinExistence type="inferred from homology"/>
<dbReference type="InterPro" id="IPR006419">
    <property type="entry name" value="NMN_transpt_PnuC"/>
</dbReference>
<accession>A0A563DXH3</accession>
<dbReference type="OrthoDB" id="9791248at2"/>
<comment type="caution">
    <text evidence="9">The sequence shown here is derived from an EMBL/GenBank/DDBJ whole genome shotgun (WGS) entry which is preliminary data.</text>
</comment>
<dbReference type="PANTHER" id="PTHR36122">
    <property type="entry name" value="NICOTINAMIDE RIBOSIDE TRANSPORTER PNUC"/>
    <property type="match status" value="1"/>
</dbReference>
<evidence type="ECO:0000256" key="3">
    <source>
        <dbReference type="ARBA" id="ARBA00022448"/>
    </source>
</evidence>
<comment type="subcellular location">
    <subcellularLocation>
        <location evidence="1">Cell membrane</location>
        <topology evidence="1">Multi-pass membrane protein</topology>
    </subcellularLocation>
</comment>
<keyword evidence="10" id="KW-1185">Reference proteome</keyword>
<dbReference type="Pfam" id="PF04973">
    <property type="entry name" value="NMN_transporter"/>
    <property type="match status" value="1"/>
</dbReference>
<evidence type="ECO:0000256" key="6">
    <source>
        <dbReference type="ARBA" id="ARBA00022989"/>
    </source>
</evidence>
<feature type="transmembrane region" description="Helical" evidence="8">
    <location>
        <begin position="118"/>
        <end position="135"/>
    </location>
</feature>
<feature type="transmembrane region" description="Helical" evidence="8">
    <location>
        <begin position="197"/>
        <end position="215"/>
    </location>
</feature>
<dbReference type="GO" id="GO:0034257">
    <property type="term" value="F:nicotinamide riboside transmembrane transporter activity"/>
    <property type="evidence" value="ECO:0007669"/>
    <property type="project" value="InterPro"/>
</dbReference>
<evidence type="ECO:0000256" key="2">
    <source>
        <dbReference type="ARBA" id="ARBA00006669"/>
    </source>
</evidence>
<sequence length="235" mass="26782">MNIFDRLYDAHLTIGGQGITWREIIGNLFGLLSALGGMRRKVWAWPVGIVGNALLFTVFFGLGFTAHGGQVLFGQAGRQIFFILTSVYGWWLWNRTRGSRDRGAPAVHPRWATGRQRMLMIGFWAVGVLLCQWLFRAIGEGFPAPNFYFWADAWIFVGSMVATVAMARGWTDFWLAWILVDLVGVPELIYFKYYPSAALYGIYALFVLWGFVVWLRISRREQDEQPAALESARQV</sequence>
<evidence type="ECO:0000256" key="8">
    <source>
        <dbReference type="SAM" id="Phobius"/>
    </source>
</evidence>
<dbReference type="GO" id="GO:0005886">
    <property type="term" value="C:plasma membrane"/>
    <property type="evidence" value="ECO:0007669"/>
    <property type="project" value="UniProtKB-SubCell"/>
</dbReference>
<evidence type="ECO:0000313" key="9">
    <source>
        <dbReference type="EMBL" id="TWP34829.1"/>
    </source>
</evidence>
<dbReference type="NCBIfam" id="TIGR01528">
    <property type="entry name" value="NMN_trans_PnuC"/>
    <property type="match status" value="1"/>
</dbReference>
<name>A0A563DXH3_9MICO</name>
<gene>
    <name evidence="9" type="ORF">FGL98_15850</name>
</gene>
<dbReference type="PANTHER" id="PTHR36122:SF2">
    <property type="entry name" value="NICOTINAMIDE RIBOSIDE TRANSPORTER PNUC"/>
    <property type="match status" value="1"/>
</dbReference>
<dbReference type="Proteomes" id="UP000320244">
    <property type="component" value="Unassembled WGS sequence"/>
</dbReference>
<dbReference type="RefSeq" id="WP_146318197.1">
    <property type="nucleotide sequence ID" value="NZ_VCQV01000024.1"/>
</dbReference>
<feature type="transmembrane region" description="Helical" evidence="8">
    <location>
        <begin position="42"/>
        <end position="64"/>
    </location>
</feature>
<evidence type="ECO:0000256" key="1">
    <source>
        <dbReference type="ARBA" id="ARBA00004651"/>
    </source>
</evidence>
<protein>
    <submittedName>
        <fullName evidence="9">Nicotinamide mononucleotide transporter</fullName>
    </submittedName>
</protein>
<organism evidence="9 10">
    <name type="scientific">Leekyejoonella antrihumi</name>
    <dbReference type="NCBI Taxonomy" id="1660198"/>
    <lineage>
        <taxon>Bacteria</taxon>
        <taxon>Bacillati</taxon>
        <taxon>Actinomycetota</taxon>
        <taxon>Actinomycetes</taxon>
        <taxon>Micrococcales</taxon>
        <taxon>Dermacoccaceae</taxon>
        <taxon>Leekyejoonella</taxon>
    </lineage>
</organism>
<evidence type="ECO:0000256" key="7">
    <source>
        <dbReference type="ARBA" id="ARBA00023136"/>
    </source>
</evidence>
<feature type="transmembrane region" description="Helical" evidence="8">
    <location>
        <begin position="147"/>
        <end position="167"/>
    </location>
</feature>